<evidence type="ECO:0000256" key="8">
    <source>
        <dbReference type="ARBA" id="ARBA00023157"/>
    </source>
</evidence>
<evidence type="ECO:0000256" key="6">
    <source>
        <dbReference type="ARBA" id="ARBA00022989"/>
    </source>
</evidence>
<evidence type="ECO:0000259" key="10">
    <source>
        <dbReference type="Pfam" id="PF00326"/>
    </source>
</evidence>
<reference evidence="11 12" key="1">
    <citation type="journal article" date="2018" name="Nat. Ecol. Evol.">
        <title>Shark genomes provide insights into elasmobranch evolution and the origin of vertebrates.</title>
        <authorList>
            <person name="Hara Y"/>
            <person name="Yamaguchi K"/>
            <person name="Onimaru K"/>
            <person name="Kadota M"/>
            <person name="Koyanagi M"/>
            <person name="Keeley SD"/>
            <person name="Tatsumi K"/>
            <person name="Tanaka K"/>
            <person name="Motone F"/>
            <person name="Kageyama Y"/>
            <person name="Nozu R"/>
            <person name="Adachi N"/>
            <person name="Nishimura O"/>
            <person name="Nakagawa R"/>
            <person name="Tanegashima C"/>
            <person name="Kiyatake I"/>
            <person name="Matsumoto R"/>
            <person name="Murakumo K"/>
            <person name="Nishida K"/>
            <person name="Terakita A"/>
            <person name="Kuratani S"/>
            <person name="Sato K"/>
            <person name="Hyodo S Kuraku.S."/>
        </authorList>
    </citation>
    <scope>NUCLEOTIDE SEQUENCE [LARGE SCALE GENOMIC DNA]</scope>
</reference>
<comment type="similarity">
    <text evidence="2">Belongs to the peptidase S9B family.</text>
</comment>
<dbReference type="InterPro" id="IPR001375">
    <property type="entry name" value="Peptidase_S9_cat"/>
</dbReference>
<evidence type="ECO:0000256" key="5">
    <source>
        <dbReference type="ARBA" id="ARBA00022968"/>
    </source>
</evidence>
<dbReference type="Proteomes" id="UP000288216">
    <property type="component" value="Unassembled WGS sequence"/>
</dbReference>
<dbReference type="InterPro" id="IPR029058">
    <property type="entry name" value="AB_hydrolase_fold"/>
</dbReference>
<feature type="domain" description="Peptidase S9 prolyl oligopeptidase catalytic" evidence="10">
    <location>
        <begin position="41"/>
        <end position="249"/>
    </location>
</feature>
<dbReference type="GO" id="GO:0008076">
    <property type="term" value="C:voltage-gated potassium channel complex"/>
    <property type="evidence" value="ECO:0007669"/>
    <property type="project" value="TreeGrafter"/>
</dbReference>
<dbReference type="FunFam" id="3.40.50.1820:FF:000003">
    <property type="entry name" value="Dipeptidyl peptidase 4"/>
    <property type="match status" value="1"/>
</dbReference>
<dbReference type="GO" id="GO:0006508">
    <property type="term" value="P:proteolysis"/>
    <property type="evidence" value="ECO:0007669"/>
    <property type="project" value="InterPro"/>
</dbReference>
<proteinExistence type="inferred from homology"/>
<keyword evidence="4" id="KW-0812">Transmembrane</keyword>
<evidence type="ECO:0000256" key="3">
    <source>
        <dbReference type="ARBA" id="ARBA00022475"/>
    </source>
</evidence>
<dbReference type="STRING" id="75743.A0A401PEY5"/>
<keyword evidence="7" id="KW-0472">Membrane</keyword>
<dbReference type="Gene3D" id="3.40.50.1820">
    <property type="entry name" value="alpha/beta hydrolase"/>
    <property type="match status" value="1"/>
</dbReference>
<dbReference type="PANTHER" id="PTHR11731">
    <property type="entry name" value="PROTEASE FAMILY S9B,C DIPEPTIDYL-PEPTIDASE IV-RELATED"/>
    <property type="match status" value="1"/>
</dbReference>
<evidence type="ECO:0000256" key="4">
    <source>
        <dbReference type="ARBA" id="ARBA00022692"/>
    </source>
</evidence>
<accession>A0A401PEY5</accession>
<gene>
    <name evidence="11" type="ORF">scyTo_0008892</name>
</gene>
<organism evidence="11 12">
    <name type="scientific">Scyliorhinus torazame</name>
    <name type="common">Cloudy catshark</name>
    <name type="synonym">Catulus torazame</name>
    <dbReference type="NCBI Taxonomy" id="75743"/>
    <lineage>
        <taxon>Eukaryota</taxon>
        <taxon>Metazoa</taxon>
        <taxon>Chordata</taxon>
        <taxon>Craniata</taxon>
        <taxon>Vertebrata</taxon>
        <taxon>Chondrichthyes</taxon>
        <taxon>Elasmobranchii</taxon>
        <taxon>Galeomorphii</taxon>
        <taxon>Galeoidea</taxon>
        <taxon>Carcharhiniformes</taxon>
        <taxon>Scyliorhinidae</taxon>
        <taxon>Scyliorhinus</taxon>
    </lineage>
</organism>
<evidence type="ECO:0000256" key="2">
    <source>
        <dbReference type="ARBA" id="ARBA00006150"/>
    </source>
</evidence>
<dbReference type="PANTHER" id="PTHR11731:SF20">
    <property type="entry name" value="DIPEPTIDYL AMINOPEPTIDASE-LIKE PROTEIN 6"/>
    <property type="match status" value="1"/>
</dbReference>
<evidence type="ECO:0000256" key="1">
    <source>
        <dbReference type="ARBA" id="ARBA00004401"/>
    </source>
</evidence>
<dbReference type="GO" id="GO:1901379">
    <property type="term" value="P:regulation of potassium ion transmembrane transport"/>
    <property type="evidence" value="ECO:0007669"/>
    <property type="project" value="TreeGrafter"/>
</dbReference>
<evidence type="ECO:0000256" key="9">
    <source>
        <dbReference type="ARBA" id="ARBA00023180"/>
    </source>
</evidence>
<evidence type="ECO:0000313" key="12">
    <source>
        <dbReference type="Proteomes" id="UP000288216"/>
    </source>
</evidence>
<evidence type="ECO:0000313" key="11">
    <source>
        <dbReference type="EMBL" id="GCB71669.1"/>
    </source>
</evidence>
<keyword evidence="6" id="KW-1133">Transmembrane helix</keyword>
<comment type="subcellular location">
    <subcellularLocation>
        <location evidence="1">Cell membrane</location>
        <topology evidence="1">Single-pass type II membrane protein</topology>
    </subcellularLocation>
</comment>
<dbReference type="InterPro" id="IPR050278">
    <property type="entry name" value="Serine_Prot_S9B/DPPIV"/>
</dbReference>
<name>A0A401PEY5_SCYTO</name>
<keyword evidence="9" id="KW-0325">Glycoprotein</keyword>
<dbReference type="Pfam" id="PF00326">
    <property type="entry name" value="Peptidase_S9"/>
    <property type="match status" value="1"/>
</dbReference>
<keyword evidence="5" id="KW-0735">Signal-anchor</keyword>
<keyword evidence="8" id="KW-1015">Disulfide bond</keyword>
<keyword evidence="12" id="KW-1185">Reference proteome</keyword>
<comment type="caution">
    <text evidence="11">The sequence shown here is derived from an EMBL/GenBank/DDBJ whole genome shotgun (WGS) entry which is preliminary data.</text>
</comment>
<dbReference type="GO" id="GO:0015459">
    <property type="term" value="F:potassium channel regulator activity"/>
    <property type="evidence" value="ECO:0007669"/>
    <property type="project" value="TreeGrafter"/>
</dbReference>
<dbReference type="EMBL" id="BFAA01003511">
    <property type="protein sequence ID" value="GCB71669.1"/>
    <property type="molecule type" value="Genomic_DNA"/>
</dbReference>
<dbReference type="OrthoDB" id="16520at2759"/>
<protein>
    <recommendedName>
        <fullName evidence="10">Peptidase S9 prolyl oligopeptidase catalytic domain-containing protein</fullName>
    </recommendedName>
</protein>
<keyword evidence="3" id="KW-1003">Cell membrane</keyword>
<sequence length="266" mass="30069">MEISLKMQIIKPAAFSNKSQYPLLLIVADSPGSQIVTEQFQVDWTTVLVSSFNTIVVKFDGRGSGFQGTKLLYEIKKNLGTVEVKDQTDALKSLFKEEYIDQSRIGVFGEAYGGYLSLMLLTTENGFDKKNALFKCGIALSPITDFKLYASAFSERYFGTPNKAERGYGVSEFSYRVLQLRDEELLLIHGTADETVHFQHTADLITHLINAKANYSLQIYPDEGHYMGNTAVRLHLRKSIVRFFEKCFRSPDKIVAKTEVEVEEDD</sequence>
<dbReference type="SUPFAM" id="SSF53474">
    <property type="entry name" value="alpha/beta-Hydrolases"/>
    <property type="match status" value="1"/>
</dbReference>
<dbReference type="OMA" id="MANDEFF"/>
<dbReference type="GO" id="GO:0008236">
    <property type="term" value="F:serine-type peptidase activity"/>
    <property type="evidence" value="ECO:0007669"/>
    <property type="project" value="InterPro"/>
</dbReference>
<evidence type="ECO:0000256" key="7">
    <source>
        <dbReference type="ARBA" id="ARBA00023136"/>
    </source>
</evidence>
<dbReference type="AlphaFoldDB" id="A0A401PEY5"/>